<feature type="domain" description="Purple acid phosphatase N-terminal" evidence="9">
    <location>
        <begin position="207"/>
        <end position="310"/>
    </location>
</feature>
<dbReference type="InterPro" id="IPR015914">
    <property type="entry name" value="PAPs_N"/>
</dbReference>
<comment type="caution">
    <text evidence="10">The sequence shown here is derived from an EMBL/GenBank/DDBJ whole genome shotgun (WGS) entry which is preliminary data.</text>
</comment>
<dbReference type="GO" id="GO:0003993">
    <property type="term" value="F:acid phosphatase activity"/>
    <property type="evidence" value="ECO:0007669"/>
    <property type="project" value="UniProtKB-EC"/>
</dbReference>
<dbReference type="GO" id="GO:0005576">
    <property type="term" value="C:extracellular region"/>
    <property type="evidence" value="ECO:0007669"/>
    <property type="project" value="UniProtKB-SubCell"/>
</dbReference>
<keyword evidence="4 6" id="KW-0732">Signal</keyword>
<evidence type="ECO:0000256" key="6">
    <source>
        <dbReference type="RuleBase" id="RU361203"/>
    </source>
</evidence>
<dbReference type="Pfam" id="PF00149">
    <property type="entry name" value="Metallophos"/>
    <property type="match status" value="1"/>
</dbReference>
<comment type="catalytic activity">
    <reaction evidence="6">
        <text>a phosphate monoester + H2O = an alcohol + phosphate</text>
        <dbReference type="Rhea" id="RHEA:15017"/>
        <dbReference type="ChEBI" id="CHEBI:15377"/>
        <dbReference type="ChEBI" id="CHEBI:30879"/>
        <dbReference type="ChEBI" id="CHEBI:43474"/>
        <dbReference type="ChEBI" id="CHEBI:67140"/>
        <dbReference type="EC" id="3.1.3.2"/>
    </reaction>
</comment>
<keyword evidence="3" id="KW-0964">Secreted</keyword>
<dbReference type="InterPro" id="IPR041792">
    <property type="entry name" value="MPP_PAP"/>
</dbReference>
<dbReference type="GO" id="GO:0046872">
    <property type="term" value="F:metal ion binding"/>
    <property type="evidence" value="ECO:0007669"/>
    <property type="project" value="InterPro"/>
</dbReference>
<dbReference type="SUPFAM" id="SSF49363">
    <property type="entry name" value="Purple acid phosphatase, N-terminal domain"/>
    <property type="match status" value="1"/>
</dbReference>
<comment type="subcellular location">
    <subcellularLocation>
        <location evidence="1">Secreted</location>
    </subcellularLocation>
</comment>
<proteinExistence type="inferred from homology"/>
<dbReference type="OrthoDB" id="45007at2759"/>
<evidence type="ECO:0000259" key="9">
    <source>
        <dbReference type="Pfam" id="PF16656"/>
    </source>
</evidence>
<evidence type="ECO:0000313" key="10">
    <source>
        <dbReference type="EMBL" id="TMW64568.1"/>
    </source>
</evidence>
<evidence type="ECO:0000256" key="2">
    <source>
        <dbReference type="ARBA" id="ARBA00011738"/>
    </source>
</evidence>
<comment type="similarity">
    <text evidence="6">Belongs to the metallophosphoesterase superfamily. Purple acid phosphatase family.</text>
</comment>
<evidence type="ECO:0000259" key="8">
    <source>
        <dbReference type="Pfam" id="PF14008"/>
    </source>
</evidence>
<gene>
    <name evidence="10" type="ORF">Poli38472_011448</name>
</gene>
<accession>A0A8K1CLK1</accession>
<keyword evidence="11" id="KW-1185">Reference proteome</keyword>
<dbReference type="Gene3D" id="3.60.21.10">
    <property type="match status" value="1"/>
</dbReference>
<organism evidence="10 11">
    <name type="scientific">Pythium oligandrum</name>
    <name type="common">Mycoparasitic fungus</name>
    <dbReference type="NCBI Taxonomy" id="41045"/>
    <lineage>
        <taxon>Eukaryota</taxon>
        <taxon>Sar</taxon>
        <taxon>Stramenopiles</taxon>
        <taxon>Oomycota</taxon>
        <taxon>Peronosporomycetes</taxon>
        <taxon>Pythiales</taxon>
        <taxon>Pythiaceae</taxon>
        <taxon>Pythium</taxon>
    </lineage>
</organism>
<dbReference type="EC" id="3.1.3.2" evidence="6"/>
<evidence type="ECO:0000256" key="1">
    <source>
        <dbReference type="ARBA" id="ARBA00004613"/>
    </source>
</evidence>
<dbReference type="InterPro" id="IPR004843">
    <property type="entry name" value="Calcineurin-like_PHP"/>
</dbReference>
<name>A0A8K1CLK1_PYTOL</name>
<dbReference type="EMBL" id="SPLM01000039">
    <property type="protein sequence ID" value="TMW64568.1"/>
    <property type="molecule type" value="Genomic_DNA"/>
</dbReference>
<protein>
    <recommendedName>
        <fullName evidence="6">Purple acid phosphatase</fullName>
        <ecNumber evidence="6">3.1.3.2</ecNumber>
    </recommendedName>
</protein>
<sequence>MTSSWTASAFAKRGLVVCLTALTCASFISASNEASVNPGSEELRELSAFDGDIMSPAFSLWRYRWHRGGAWMPHESLHPCQTMANCSISHAQPLRPIFELNTTLVPQLGYVDVHFDLGKDDKSVDGDFIGVYCVDQEEVAQRFVDAREFIDYALVGAGESRGRVVFGPLVNMRCSYQFQYMRHLATPKYQLLGESPHVEMEKGYSEPVQIHLALTEKPGEMRVMWTSGRGAHQHVHYGPVSKNLTSHAEASSATYAATDMCSVPASYVHARWFRHPGYLHEAVMTGLEPGMTYYYAVGSKLGIVSREFSFIYTPAVGVDPADDNLPSTTQSFFVFGDLGQAVLEKVPADDTPERLFRTTDYQSRLGKLSDMTVMKRIEQDLDEDVDGNYVALVHIGDLSYATGRTYVWDQFGAIIEPVASRLPYMVGIGNHEYDYLVGGHGHDLSGSDIADTNGWHPKLGNFGNDSHGECGVPSVKRFQMPANGNKLFWYSFKVGLTHHIVLSSEHDSGPHAPMHTWLKHELKHNVNRTKTPWLLVHIHRPLYCSENYKSDYQVSHLLRKRLDSIFMKHHVDVVFSGHYHAYERTCPVYKEQCLEDETTREPRAPIHLMIGSGGAELDDIDYLDAAWSRHRLQEYGYGRFHVHNASHAKVEYVRSRDRHVADQVWIVSSHDWPVDGTESETEGQ</sequence>
<evidence type="ECO:0000313" key="11">
    <source>
        <dbReference type="Proteomes" id="UP000794436"/>
    </source>
</evidence>
<evidence type="ECO:0000256" key="3">
    <source>
        <dbReference type="ARBA" id="ARBA00022525"/>
    </source>
</evidence>
<dbReference type="Proteomes" id="UP000794436">
    <property type="component" value="Unassembled WGS sequence"/>
</dbReference>
<dbReference type="InterPro" id="IPR029052">
    <property type="entry name" value="Metallo-depent_PP-like"/>
</dbReference>
<dbReference type="PANTHER" id="PTHR45778">
    <property type="entry name" value="PURPLE ACID PHOSPHATASE-RELATED"/>
    <property type="match status" value="1"/>
</dbReference>
<evidence type="ECO:0000256" key="5">
    <source>
        <dbReference type="ARBA" id="ARBA00023180"/>
    </source>
</evidence>
<evidence type="ECO:0000256" key="4">
    <source>
        <dbReference type="ARBA" id="ARBA00022729"/>
    </source>
</evidence>
<dbReference type="SUPFAM" id="SSF56300">
    <property type="entry name" value="Metallo-dependent phosphatases"/>
    <property type="match status" value="1"/>
</dbReference>
<dbReference type="PANTHER" id="PTHR45778:SF7">
    <property type="entry name" value="PURPLE ACID PHOSPHATASE"/>
    <property type="match status" value="1"/>
</dbReference>
<keyword evidence="6" id="KW-0378">Hydrolase</keyword>
<dbReference type="InterPro" id="IPR025733">
    <property type="entry name" value="PAPs_C"/>
</dbReference>
<feature type="signal peptide" evidence="6">
    <location>
        <begin position="1"/>
        <end position="30"/>
    </location>
</feature>
<feature type="domain" description="Calcineurin-like phosphoesterase" evidence="7">
    <location>
        <begin position="383"/>
        <end position="582"/>
    </location>
</feature>
<reference evidence="10" key="1">
    <citation type="submission" date="2019-03" db="EMBL/GenBank/DDBJ databases">
        <title>Long read genome sequence of the mycoparasitic Pythium oligandrum ATCC 38472 isolated from sugarbeet rhizosphere.</title>
        <authorList>
            <person name="Gaulin E."/>
        </authorList>
    </citation>
    <scope>NUCLEOTIDE SEQUENCE</scope>
    <source>
        <strain evidence="10">ATCC 38472_TT</strain>
    </source>
</reference>
<dbReference type="Gene3D" id="2.60.40.380">
    <property type="entry name" value="Purple acid phosphatase-like, N-terminal"/>
    <property type="match status" value="1"/>
</dbReference>
<evidence type="ECO:0000259" key="7">
    <source>
        <dbReference type="Pfam" id="PF00149"/>
    </source>
</evidence>
<feature type="domain" description="Purple acid phosphatase C-terminal" evidence="8">
    <location>
        <begin position="604"/>
        <end position="663"/>
    </location>
</feature>
<dbReference type="InterPro" id="IPR008963">
    <property type="entry name" value="Purple_acid_Pase-like_N"/>
</dbReference>
<feature type="chain" id="PRO_5035489762" description="Purple acid phosphatase" evidence="6">
    <location>
        <begin position="31"/>
        <end position="684"/>
    </location>
</feature>
<keyword evidence="5" id="KW-0325">Glycoprotein</keyword>
<dbReference type="AlphaFoldDB" id="A0A8K1CLK1"/>
<dbReference type="CDD" id="cd00839">
    <property type="entry name" value="MPP_PAPs"/>
    <property type="match status" value="1"/>
</dbReference>
<comment type="subunit">
    <text evidence="2">Homodimer.</text>
</comment>
<dbReference type="Pfam" id="PF16656">
    <property type="entry name" value="Pur_ac_phosph_N"/>
    <property type="match status" value="1"/>
</dbReference>
<dbReference type="Pfam" id="PF14008">
    <property type="entry name" value="Metallophos_C"/>
    <property type="match status" value="1"/>
</dbReference>